<feature type="signal peptide" evidence="1">
    <location>
        <begin position="1"/>
        <end position="22"/>
    </location>
</feature>
<evidence type="ECO:0000256" key="1">
    <source>
        <dbReference type="SAM" id="SignalP"/>
    </source>
</evidence>
<dbReference type="NCBIfam" id="TIGR02595">
    <property type="entry name" value="PEP_CTERM"/>
    <property type="match status" value="1"/>
</dbReference>
<name>A0ABS8C2Z1_9ALTE</name>
<evidence type="ECO:0000313" key="3">
    <source>
        <dbReference type="EMBL" id="MCB5226711.1"/>
    </source>
</evidence>
<sequence length="282" mass="28534">MKKFTVLATIMAAGLFASNVNAAPIKIDASAVPGVVGASMTDAFEFLTLGTFNPLSIYTPSNPMMGIQTGDAVKDVGTANISALNPLAFGDNTGGFLTNWGMKVSWNLAGTAVVIPTPISAPNTTYLGQFNAGTVAFSICSTPSVCTNVLNLSITGSQLNDPLSGAVGIEVFGKVSSAMAGVFFDASGTDFATKIGTGEMVFGIASSDIFGVQNAPTSNFCRVGNTATGALKAGAAAGDLCRSTTLNSVDIAFVPEPASLAILGLGLMGMGFSARRKNKATA</sequence>
<dbReference type="Proteomes" id="UP000633814">
    <property type="component" value="Unassembled WGS sequence"/>
</dbReference>
<proteinExistence type="predicted"/>
<evidence type="ECO:0000259" key="2">
    <source>
        <dbReference type="Pfam" id="PF07589"/>
    </source>
</evidence>
<gene>
    <name evidence="3" type="ORF">JAO78_007750</name>
</gene>
<feature type="chain" id="PRO_5045915058" evidence="1">
    <location>
        <begin position="23"/>
        <end position="282"/>
    </location>
</feature>
<keyword evidence="1" id="KW-0732">Signal</keyword>
<dbReference type="RefSeq" id="WP_226750806.1">
    <property type="nucleotide sequence ID" value="NZ_JAEINI020000004.1"/>
</dbReference>
<dbReference type="InterPro" id="IPR013424">
    <property type="entry name" value="Ice-binding_C"/>
</dbReference>
<protein>
    <submittedName>
        <fullName evidence="3">PEP-CTERM sorting domain-containing protein</fullName>
    </submittedName>
</protein>
<accession>A0ABS8C2Z1</accession>
<organism evidence="3 4">
    <name type="scientific">Alishewanella maricola</name>
    <dbReference type="NCBI Taxonomy" id="2795740"/>
    <lineage>
        <taxon>Bacteria</taxon>
        <taxon>Pseudomonadati</taxon>
        <taxon>Pseudomonadota</taxon>
        <taxon>Gammaproteobacteria</taxon>
        <taxon>Alteromonadales</taxon>
        <taxon>Alteromonadaceae</taxon>
        <taxon>Alishewanella</taxon>
    </lineage>
</organism>
<evidence type="ECO:0000313" key="4">
    <source>
        <dbReference type="Proteomes" id="UP000633814"/>
    </source>
</evidence>
<comment type="caution">
    <text evidence="3">The sequence shown here is derived from an EMBL/GenBank/DDBJ whole genome shotgun (WGS) entry which is preliminary data.</text>
</comment>
<dbReference type="Pfam" id="PF07589">
    <property type="entry name" value="PEP-CTERM"/>
    <property type="match status" value="1"/>
</dbReference>
<keyword evidence="4" id="KW-1185">Reference proteome</keyword>
<dbReference type="EMBL" id="JAEINI020000004">
    <property type="protein sequence ID" value="MCB5226711.1"/>
    <property type="molecule type" value="Genomic_DNA"/>
</dbReference>
<feature type="domain" description="Ice-binding protein C-terminal" evidence="2">
    <location>
        <begin position="254"/>
        <end position="276"/>
    </location>
</feature>
<reference evidence="3 4" key="1">
    <citation type="submission" date="2021-10" db="EMBL/GenBank/DDBJ databases">
        <title>Alishewanella koreense sp. nov. isolated from seawater of southwestern coast in South Korea and the proposal for the reclassification of Rheinheimera perlucida and Rheinheimera tuosuensis as Arsukibacterium perlucida and Arsukibacterium tuosuensis.</title>
        <authorList>
            <person name="Kim K.H."/>
            <person name="Ruan W."/>
            <person name="Kim K.R."/>
            <person name="Baek J.H."/>
            <person name="Jeon C.O."/>
        </authorList>
    </citation>
    <scope>NUCLEOTIDE SEQUENCE [LARGE SCALE GENOMIC DNA]</scope>
    <source>
        <strain evidence="3 4">16-MA</strain>
    </source>
</reference>